<feature type="domain" description="Bridge-like lipid transfer protein family member 1 C-terminal" evidence="3">
    <location>
        <begin position="3631"/>
        <end position="4192"/>
    </location>
</feature>
<dbReference type="Pfam" id="PF20413">
    <property type="entry name" value="BLTP1_N"/>
    <property type="match status" value="1"/>
</dbReference>
<dbReference type="GO" id="GO:0048488">
    <property type="term" value="P:synaptic vesicle endocytosis"/>
    <property type="evidence" value="ECO:0007669"/>
    <property type="project" value="TreeGrafter"/>
</dbReference>
<feature type="region of interest" description="Disordered" evidence="1">
    <location>
        <begin position="2280"/>
        <end position="2325"/>
    </location>
</feature>
<dbReference type="InterPro" id="IPR033616">
    <property type="entry name" value="BLTP1"/>
</dbReference>
<feature type="compositionally biased region" description="Basic and acidic residues" evidence="1">
    <location>
        <begin position="1421"/>
        <end position="1432"/>
    </location>
</feature>
<feature type="compositionally biased region" description="Basic and acidic residues" evidence="1">
    <location>
        <begin position="2313"/>
        <end position="2324"/>
    </location>
</feature>
<keyword evidence="5" id="KW-1185">Reference proteome</keyword>
<evidence type="ECO:0000256" key="1">
    <source>
        <dbReference type="SAM" id="MobiDB-lite"/>
    </source>
</evidence>
<evidence type="ECO:0000256" key="2">
    <source>
        <dbReference type="SAM" id="Phobius"/>
    </source>
</evidence>
<reference evidence="4 5" key="1">
    <citation type="submission" date="2020-08" db="EMBL/GenBank/DDBJ databases">
        <authorList>
            <person name="Hejnol A."/>
        </authorList>
    </citation>
    <scope>NUCLEOTIDE SEQUENCE [LARGE SCALE GENOMIC DNA]</scope>
</reference>
<dbReference type="SMART" id="SM01220">
    <property type="entry name" value="FSA_C"/>
    <property type="match status" value="1"/>
</dbReference>
<keyword evidence="2" id="KW-0812">Transmembrane</keyword>
<dbReference type="InterPro" id="IPR047104">
    <property type="entry name" value="BLTP1_N"/>
</dbReference>
<protein>
    <submittedName>
        <fullName evidence="4">DgyrCDS10328</fullName>
    </submittedName>
</protein>
<gene>
    <name evidence="4" type="ORF">DGYR_LOCUS9759</name>
</gene>
<feature type="region of interest" description="Disordered" evidence="1">
    <location>
        <begin position="3189"/>
        <end position="3212"/>
    </location>
</feature>
<keyword evidence="2" id="KW-0472">Membrane</keyword>
<feature type="region of interest" description="Disordered" evidence="1">
    <location>
        <begin position="1389"/>
        <end position="1434"/>
    </location>
</feature>
<feature type="region of interest" description="Disordered" evidence="1">
    <location>
        <begin position="1150"/>
        <end position="1172"/>
    </location>
</feature>
<dbReference type="PANTHER" id="PTHR31640">
    <property type="entry name" value="TRANSMEMBRANE PROTEIN KIAA1109"/>
    <property type="match status" value="1"/>
</dbReference>
<feature type="compositionally biased region" description="Acidic residues" evidence="1">
    <location>
        <begin position="1287"/>
        <end position="1300"/>
    </location>
</feature>
<evidence type="ECO:0000313" key="4">
    <source>
        <dbReference type="EMBL" id="CAD5121862.1"/>
    </source>
</evidence>
<feature type="compositionally biased region" description="Basic and acidic residues" evidence="1">
    <location>
        <begin position="1400"/>
        <end position="1410"/>
    </location>
</feature>
<keyword evidence="2" id="KW-1133">Transmembrane helix</keyword>
<dbReference type="Proteomes" id="UP000549394">
    <property type="component" value="Unassembled WGS sequence"/>
</dbReference>
<proteinExistence type="predicted"/>
<dbReference type="PANTHER" id="PTHR31640:SF1">
    <property type="entry name" value="BRIDGE-LIKE LIPID TRANSFER PROTEIN FAMILY MEMBER 1"/>
    <property type="match status" value="1"/>
</dbReference>
<evidence type="ECO:0000259" key="3">
    <source>
        <dbReference type="SMART" id="SM01220"/>
    </source>
</evidence>
<feature type="compositionally biased region" description="Low complexity" evidence="1">
    <location>
        <begin position="3191"/>
        <end position="3206"/>
    </location>
</feature>
<name>A0A7I8W031_9ANNE</name>
<dbReference type="InterPro" id="IPR056742">
    <property type="entry name" value="BLTP1_C"/>
</dbReference>
<dbReference type="Pfam" id="PF25039">
    <property type="entry name" value="BLTP1_M"/>
    <property type="match status" value="3"/>
</dbReference>
<dbReference type="InterPro" id="IPR056741">
    <property type="entry name" value="BLTP1_M"/>
</dbReference>
<feature type="transmembrane region" description="Helical" evidence="2">
    <location>
        <begin position="30"/>
        <end position="49"/>
    </location>
</feature>
<feature type="region of interest" description="Disordered" evidence="1">
    <location>
        <begin position="1287"/>
        <end position="1330"/>
    </location>
</feature>
<dbReference type="OrthoDB" id="10051416at2759"/>
<organism evidence="4 5">
    <name type="scientific">Dimorphilus gyrociliatus</name>
    <dbReference type="NCBI Taxonomy" id="2664684"/>
    <lineage>
        <taxon>Eukaryota</taxon>
        <taxon>Metazoa</taxon>
        <taxon>Spiralia</taxon>
        <taxon>Lophotrochozoa</taxon>
        <taxon>Annelida</taxon>
        <taxon>Polychaeta</taxon>
        <taxon>Polychaeta incertae sedis</taxon>
        <taxon>Dinophilidae</taxon>
        <taxon>Dimorphilus</taxon>
    </lineage>
</organism>
<dbReference type="GO" id="GO:0098793">
    <property type="term" value="C:presynapse"/>
    <property type="evidence" value="ECO:0007669"/>
    <property type="project" value="GOC"/>
</dbReference>
<accession>A0A7I8W031</accession>
<dbReference type="EMBL" id="CAJFCJ010000015">
    <property type="protein sequence ID" value="CAD5121862.1"/>
    <property type="molecule type" value="Genomic_DNA"/>
</dbReference>
<evidence type="ECO:0000313" key="5">
    <source>
        <dbReference type="Proteomes" id="UP000549394"/>
    </source>
</evidence>
<sequence length="4203" mass="475558">MASENDNGTNFLQRFNQKIEDELPGDRQRALFFSSLIVLMFWSIYLAHYNSRVLGLLFTAILNRVIKKYGHIKFGSFSLSIISGKLMFRDVHFANEDYSIRIQYGYAIFRYWRLFKENVEDMSNNETRLSIFIESVEYHVYNRTQTYERLQKLFGFEDDDPVATTDERRSDQGLMADKNSSNRTQWQWRDLIPLIKVDMASVKVIFGNYLVPYSLTINAGEGQLSYWSRIDNARFNHRTHYAETKLTNFKVQLIPSPGFGKKDLKGLSERISKEFKETPPRLMEEGYVFLKTNSISIRYTMDEPGTVSHQPEKIRLVNGEWMSERMYPNWSMEVKCKKGKGTEINYSPWADRQRDLLWKLFFPSDYQPLVPTVEPEPNQPRIYKEFEFKLSFEEELNSDILFNNDEGVTQALHLTAQKGSYLEFTIPWIVGEEGYITKVNGQLMMLEATTGLDFRQLLDCETFQFDSEIHYPLEWNDHQLWKFDITACKANTYLIFDHKHFVTNLVSDWSSKSRLDLYHFIPYTWQCNVRIKEFCIVTLCNEWNWIDCTTTVSSKPSGNCHLALNGDSFFLSFNLPFTEFLPSTVDVGVEIEARDANLRLYLPETHTTRYSVTALSKNLRVINRSNEEVNNPFGIASEETGKPETTNTFSTHKQGWSGICYTDNGWVECWKSPCVNISLVYTYHPIPPTIKNDDISGNSAKRENFDPESLEPDLINVKVDLAPSEVVAYGSLLKCFLAVKENYLGGDQLYFSLDKTIDKPPPIYKTRDNEPFDPRYYRSFSVIAKVNVRKIRAHLPKNCTPKDAPCAFLYIEHVGVEIDKCFRETKIQVLTTPCAISVTDKILRRDGSKHLEKGHLMLSALQIRGHAMFSQCGLPLESETLEYGWLVEIMVGELTGRLTVPQLQTIVEALQTFVMLVDDSENELTCPLPYHCQHMKYYKDCTEQRRSLPSCPSSENLKYRMTRASIDCIDFYLVESDTALNLLVKPIRAANCNLHSNHHSEGLTVTVDRCHLKQYLSYGNTWVECGSLQLGRVAFDAGMALPHPDLLTAQKEFLNKHDAKTKRLYFLWREMSKSSRKCGCVGNCLFFGENRLGRRFFGNDKSSLSSLTIPHISPVPFFGFGQSILSPNRFLLDKDIQTFKYDKFSSPPTSTTVIDGTESRRTDTFSDTSSAKGQNLFPVTEQTSSGSSKQSLISKETGHDISDPFTSMSSDTLIEKRCDSEYSFQDEDFISRTVSVASSDRHLNYEHPFKELCKRFWSANEDETSSASSFVSAASDLDELNDTIDENEVQESNDDDEDDTILQSSTTSSSSNNLEENPYNALPQPPSQEFPYLGHMTQLACEGWRPDRTVEDVFTAGCAFESIQQSYRQLKCLQRSLVPKFQVEKQGIGPQLMINEDDKDDSKSENDSGSKVKKTPTIIESSKRGPNEENGKNHVSKTMAVIKLTGSIDVFISPLLLDGIKQYIESITPVLEQLHACGILDTMHVKSSKDVRAQNKILGLNSTFNDGVLEVTRRIQFQTHLSRIKVVVVQASDSGVQKDCVSLLAVQIDSVNSTVMFNTQTHKSDSNSNSPEKNRNGQDAELVQDMSDNILKEDQVATLSVNTIHAQVRRLRPSYDSSVNELKITALPDHRSCSRFRFLKKEAGYNMVEAGVGNIRLKMARRLGYGPSDDSAEKPKSGRPVALQVENSISETEESITKLKKVIPSNSEDYLRRKLRKNSPSDESESTPCKSDASTCILDVEKMWFNCAAPSGGKKILPLPSANDWNFLSTLTPAIEAWMNSGHKLHYAVSHMMIAMQNRITGVMACIMTQASSNQDKILQLPSQKYNKYSQVAKQLREDPSCILVCILRRFVAENGAASIERAMPHRQLIVEPSISELVTLQKGVLALTRHWKTLLFFNPKTEMSKKKHQQFNVKFDLSGGKHDSLESRGTDNANVELGETGGDNEEKISLLRTDECDIDDELSIENDLFRAESREGSPTKTLGMRSYSLPGPNSIPALNFSTLFTKNESMQLKNSTGTIFQTGSNVDIGDVPTGGSTTPNKSNILRLRLNELDSKEKHESDINRWVAEQGNLNGNSDDLVYQQRLPRTASNAGQDSVYAYSIDGNAPSVCTNTLLSRHTNQWRLVDAQILFKPLLRAIGLHLEAVKSSAMMRKFGGNCSIMAVLHTLVVDIIDSDLPRNSGVSPATFTCNNFSVDINAKDVAEIDKKRDDCNLTNKRQSIGRLQDALDNVQLARPMTTKMYFTIKCETIEQYVNLSLLRLVHQLVTMIQRVNATQAALKMKKTHRKQDSKSSTDTTHSVQDEKDQQPSSSTMRDKAESNRTSEKLSSVFLLMPVETPKMTVDQLEPLPDDKCWKTLKNILDLYSSVSDSQMRTITRSKMQPSELDVIDEEPGGTNTKSKAARYSNEIVHIPILAFGTMRIGTIKLKANVSGLQLASEVRTVDLSLTHRINVRSESRKKFEETSFSVYIDYTYVWLLVAETTKAILTIKCQKSNAFYSNFGAIRSRNSSRGKVATIKVGNVYVDIPQHLASTHDMMYKTTEIVSHTLKEFIPDNLHRESSPPVDVCDAAVENALDDDKKQVQNDIVQIRAILDGLVIGASLLPSLRSEYEIGKVTGFGWTGSKAKASVSIPHHKLSFKAARSNLFPGNIPQEASVDLPLMSLEAEYKESKISKRGEEIAEESALNEGLDTRTGKYIKMLAVIQKFKHSLSSDLLNHLVFMQKTFRNEINEVLNKISGTDKPVPLFQSRQKAQMLFFIHLKQGGIELLATTTKPAKNALRLETKAIEIRLSNRVKKENQLSNSPGKVFLTADVKKLTLEIIHIHKNYVFQEAEPDFESLASFSTTIRVRNALEHEMVTGPDIGKDTEALLLSVNRPVIEVQPPAFDAAFWIWIDYKNAFEYWSEQRLALVKNASTSLQHKPPTLATKLYQQTSSTSSDTTRVPSALFLQLTVDELCICLPLTIPNKRTVSFDSKNLLILTLDSTQISACSRGSLVSKGKFKNFCLRFDEDVCFPDDWKPREYPVMNAMCVPNGTYEVCSQTHGPVMAPQRQNAKWVLNVTWQMKGLDIHLNTRIGEKLAALGKTLTSLADNGAVYSNVDNAVLIELEKRKKKQELLVDDLKATNWPPETIAKEERKLERIKERLRHSFFNSKLTKDRRALKKQLGISEKQIHCRSKSVGGPELRRQRAIETSPDISPVSSSSHSSVSKLNTHNRTRSVDAASSFYLKELKSVHVEDRLEIIPDDPSKFLTDSYSSSSSSDLSLSDTESEISISTMDVEVDQLKRVLHDPNLNDMRNGTNRSSVPIEAIDFDLDVKVRVESGQCVLHPKEEDLKAAEVDDTVPSKLGRPRTTSRASNTRLKIGPTETDCRTVFLLPGVDIKVRYDSKTDPEKESNKKSGNLYCWFTLERLSEEMVIKTFLLDFLHQALENVPIVSNTTSESPSTDGSAVDIGETTLNAAESFPVDVVVYVRVDPSTIRFSCLPAERIECKLGMPSLDIVFSTRKDYNADKSGGLSVTASFADFSLKIYHLFNMHKKNADESSDTTIYSLVVNVKFVRLSLSRTRRPDEGLQPISSIVRFSASCDIGDSKFEFDMKRLQDILNFPKHWYRSSLARRLFLGEEKKENLDVEVPRPTLTKSKSLNPTKKWETRVLFTARFSKLDVDVKIMLGKLHWSTVGPNCQGRLNVDSTGFKDMQIKAGLKGSKIQCSTVVISGSLQVRNVYGDVRIVEGGRGMKLTPTHSAEFNLETLETRIEYMSTNILLGRLNDFCLLLKDEWVILKSDDTTPTSCDSTRERKGLVNVTVLGKLLWDKLHLMLTKRTTPDLIAAVNQITQRIISEYVNSMKIFGIRESKNIDKSADHGDTDSLTKEIRYHRHWQTVLEMIRSFRYDVNGTLTLQGNNLSLACFDGSSFQAKNWVIFTLDEPTISFDTNPRDNVTCLEDLDGPNAIVCQSLNFQLGHSMMKENVSRIMATICRVTRSGEGIKNMASSVRIWFDYAFGCKDLPGLTDFPLYDDETETEVSRDKKRKPYQHDTEIIFLMPALMMYLLTEHHQEHKEPTLEDPKADVDCKFVTDFYDDISVTINAGALMFLGELIIKYIDTVEQSDLRQRKSDIKSPTSVLKEDQRNFRCISWRLEPTIKMLVGKQSCEPFGIDRILKYLGVKHASKTIPTWMQRGVLDPLDKFVSVLMHRLLSSLKTHIRDKQWS</sequence>
<comment type="caution">
    <text evidence="4">The sequence shown here is derived from an EMBL/GenBank/DDBJ whole genome shotgun (WGS) entry which is preliminary data.</text>
</comment>
<dbReference type="Pfam" id="PF25040">
    <property type="entry name" value="BLTP1_C"/>
    <property type="match status" value="4"/>
</dbReference>
<feature type="region of interest" description="Disordered" evidence="1">
    <location>
        <begin position="1923"/>
        <end position="1942"/>
    </location>
</feature>